<dbReference type="AlphaFoldDB" id="A0A1Y1INU7"/>
<protein>
    <submittedName>
        <fullName evidence="2">Uncharacterized protein</fullName>
    </submittedName>
</protein>
<accession>A0A1Y1INU7</accession>
<keyword evidence="3" id="KW-1185">Reference proteome</keyword>
<dbReference type="EMBL" id="DF237641">
    <property type="protein sequence ID" value="GAQ90851.1"/>
    <property type="molecule type" value="Genomic_DNA"/>
</dbReference>
<evidence type="ECO:0000256" key="1">
    <source>
        <dbReference type="SAM" id="Phobius"/>
    </source>
</evidence>
<name>A0A1Y1INU7_KLENI</name>
<evidence type="ECO:0000313" key="2">
    <source>
        <dbReference type="EMBL" id="GAQ90851.1"/>
    </source>
</evidence>
<reference evidence="2 3" key="1">
    <citation type="journal article" date="2014" name="Nat. Commun.">
        <title>Klebsormidium flaccidum genome reveals primary factors for plant terrestrial adaptation.</title>
        <authorList>
            <person name="Hori K."/>
            <person name="Maruyama F."/>
            <person name="Fujisawa T."/>
            <person name="Togashi T."/>
            <person name="Yamamoto N."/>
            <person name="Seo M."/>
            <person name="Sato S."/>
            <person name="Yamada T."/>
            <person name="Mori H."/>
            <person name="Tajima N."/>
            <person name="Moriyama T."/>
            <person name="Ikeuchi M."/>
            <person name="Watanabe M."/>
            <person name="Wada H."/>
            <person name="Kobayashi K."/>
            <person name="Saito M."/>
            <person name="Masuda T."/>
            <person name="Sasaki-Sekimoto Y."/>
            <person name="Mashiguchi K."/>
            <person name="Awai K."/>
            <person name="Shimojima M."/>
            <person name="Masuda S."/>
            <person name="Iwai M."/>
            <person name="Nobusawa T."/>
            <person name="Narise T."/>
            <person name="Kondo S."/>
            <person name="Saito H."/>
            <person name="Sato R."/>
            <person name="Murakawa M."/>
            <person name="Ihara Y."/>
            <person name="Oshima-Yamada Y."/>
            <person name="Ohtaka K."/>
            <person name="Satoh M."/>
            <person name="Sonobe K."/>
            <person name="Ishii M."/>
            <person name="Ohtani R."/>
            <person name="Kanamori-Sato M."/>
            <person name="Honoki R."/>
            <person name="Miyazaki D."/>
            <person name="Mochizuki H."/>
            <person name="Umetsu J."/>
            <person name="Higashi K."/>
            <person name="Shibata D."/>
            <person name="Kamiya Y."/>
            <person name="Sato N."/>
            <person name="Nakamura Y."/>
            <person name="Tabata S."/>
            <person name="Ida S."/>
            <person name="Kurokawa K."/>
            <person name="Ohta H."/>
        </authorList>
    </citation>
    <scope>NUCLEOTIDE SEQUENCE [LARGE SCALE GENOMIC DNA]</scope>
    <source>
        <strain evidence="2 3">NIES-2285</strain>
    </source>
</reference>
<feature type="transmembrane region" description="Helical" evidence="1">
    <location>
        <begin position="185"/>
        <end position="204"/>
    </location>
</feature>
<keyword evidence="1" id="KW-0472">Membrane</keyword>
<gene>
    <name evidence="2" type="ORF">KFL_006920050</name>
</gene>
<proteinExistence type="predicted"/>
<organism evidence="2 3">
    <name type="scientific">Klebsormidium nitens</name>
    <name type="common">Green alga</name>
    <name type="synonym">Ulothrix nitens</name>
    <dbReference type="NCBI Taxonomy" id="105231"/>
    <lineage>
        <taxon>Eukaryota</taxon>
        <taxon>Viridiplantae</taxon>
        <taxon>Streptophyta</taxon>
        <taxon>Klebsormidiophyceae</taxon>
        <taxon>Klebsormidiales</taxon>
        <taxon>Klebsormidiaceae</taxon>
        <taxon>Klebsormidium</taxon>
    </lineage>
</organism>
<evidence type="ECO:0000313" key="3">
    <source>
        <dbReference type="Proteomes" id="UP000054558"/>
    </source>
</evidence>
<keyword evidence="1" id="KW-0812">Transmembrane</keyword>
<dbReference type="Proteomes" id="UP000054558">
    <property type="component" value="Unassembled WGS sequence"/>
</dbReference>
<keyword evidence="1" id="KW-1133">Transmembrane helix</keyword>
<sequence length="211" mass="24129">MGVEFVFCDEKGKVVDCISGCKSLWYGYEQKTPKFDYNQSLKDVAGLDDKALDSQGMRAFAADIHYYLEEEFPWVLRKEDAEVYKPDLERLKELVEAQNFTELLAFYERELEVRPGPEIPRLGFHSLLMKKAGAIEKSEGTMAILRPTGATSRVTSRVEPASQEGDEVFRFPKSKRRFTPMERDLPTAFVLCSFAIAASILFLAHSVRRPW</sequence>